<keyword evidence="9" id="KW-1185">Reference proteome</keyword>
<dbReference type="Gene3D" id="1.10.10.60">
    <property type="entry name" value="Homeodomain-like"/>
    <property type="match status" value="1"/>
</dbReference>
<dbReference type="InterPro" id="IPR001647">
    <property type="entry name" value="HTH_TetR"/>
</dbReference>
<name>A0ABV1WHX2_9ACTN</name>
<keyword evidence="4" id="KW-0804">Transcription</keyword>
<dbReference type="Proteomes" id="UP001458415">
    <property type="component" value="Unassembled WGS sequence"/>
</dbReference>
<keyword evidence="3 5" id="KW-0238">DNA-binding</keyword>
<dbReference type="PANTHER" id="PTHR30055">
    <property type="entry name" value="HTH-TYPE TRANSCRIPTIONAL REGULATOR RUTR"/>
    <property type="match status" value="1"/>
</dbReference>
<feature type="compositionally biased region" description="Low complexity" evidence="6">
    <location>
        <begin position="1"/>
        <end position="11"/>
    </location>
</feature>
<proteinExistence type="predicted"/>
<dbReference type="PROSITE" id="PS50977">
    <property type="entry name" value="HTH_TETR_2"/>
    <property type="match status" value="1"/>
</dbReference>
<evidence type="ECO:0000256" key="2">
    <source>
        <dbReference type="ARBA" id="ARBA00023015"/>
    </source>
</evidence>
<evidence type="ECO:0000256" key="6">
    <source>
        <dbReference type="SAM" id="MobiDB-lite"/>
    </source>
</evidence>
<reference evidence="8 9" key="1">
    <citation type="submission" date="2024-06" db="EMBL/GenBank/DDBJ databases">
        <title>The Natural Products Discovery Center: Release of the First 8490 Sequenced Strains for Exploring Actinobacteria Biosynthetic Diversity.</title>
        <authorList>
            <person name="Kalkreuter E."/>
            <person name="Kautsar S.A."/>
            <person name="Yang D."/>
            <person name="Bader C.D."/>
            <person name="Teijaro C.N."/>
            <person name="Fluegel L."/>
            <person name="Davis C.M."/>
            <person name="Simpson J.R."/>
            <person name="Lauterbach L."/>
            <person name="Steele A.D."/>
            <person name="Gui C."/>
            <person name="Meng S."/>
            <person name="Li G."/>
            <person name="Viehrig K."/>
            <person name="Ye F."/>
            <person name="Su P."/>
            <person name="Kiefer A.F."/>
            <person name="Nichols A."/>
            <person name="Cepeda A.J."/>
            <person name="Yan W."/>
            <person name="Fan B."/>
            <person name="Jiang Y."/>
            <person name="Adhikari A."/>
            <person name="Zheng C.-J."/>
            <person name="Schuster L."/>
            <person name="Cowan T.M."/>
            <person name="Smanski M.J."/>
            <person name="Chevrette M.G."/>
            <person name="De Carvalho L.P.S."/>
            <person name="Shen B."/>
        </authorList>
    </citation>
    <scope>NUCLEOTIDE SEQUENCE [LARGE SCALE GENOMIC DNA]</scope>
    <source>
        <strain evidence="8 9">NPDC000634</strain>
    </source>
</reference>
<evidence type="ECO:0000256" key="4">
    <source>
        <dbReference type="ARBA" id="ARBA00023163"/>
    </source>
</evidence>
<accession>A0ABV1WHX2</accession>
<dbReference type="InterPro" id="IPR041490">
    <property type="entry name" value="KstR2_TetR_C"/>
</dbReference>
<dbReference type="Pfam" id="PF00440">
    <property type="entry name" value="TetR_N"/>
    <property type="match status" value="1"/>
</dbReference>
<protein>
    <submittedName>
        <fullName evidence="8">TetR/AcrR family transcriptional regulator</fullName>
    </submittedName>
</protein>
<organism evidence="8 9">
    <name type="scientific">Streptomyces carpinensis</name>
    <dbReference type="NCBI Taxonomy" id="66369"/>
    <lineage>
        <taxon>Bacteria</taxon>
        <taxon>Bacillati</taxon>
        <taxon>Actinomycetota</taxon>
        <taxon>Actinomycetes</taxon>
        <taxon>Kitasatosporales</taxon>
        <taxon>Streptomycetaceae</taxon>
        <taxon>Streptomyces</taxon>
    </lineage>
</organism>
<dbReference type="SUPFAM" id="SSF48498">
    <property type="entry name" value="Tetracyclin repressor-like, C-terminal domain"/>
    <property type="match status" value="1"/>
</dbReference>
<dbReference type="InterPro" id="IPR036271">
    <property type="entry name" value="Tet_transcr_reg_TetR-rel_C_sf"/>
</dbReference>
<evidence type="ECO:0000256" key="1">
    <source>
        <dbReference type="ARBA" id="ARBA00022491"/>
    </source>
</evidence>
<dbReference type="SUPFAM" id="SSF46689">
    <property type="entry name" value="Homeodomain-like"/>
    <property type="match status" value="1"/>
</dbReference>
<dbReference type="RefSeq" id="WP_158103947.1">
    <property type="nucleotide sequence ID" value="NZ_MUBM01000266.1"/>
</dbReference>
<keyword evidence="1" id="KW-0678">Repressor</keyword>
<dbReference type="EMBL" id="JBEPCU010001516">
    <property type="protein sequence ID" value="MER6983790.1"/>
    <property type="molecule type" value="Genomic_DNA"/>
</dbReference>
<feature type="region of interest" description="Disordered" evidence="6">
    <location>
        <begin position="1"/>
        <end position="30"/>
    </location>
</feature>
<feature type="DNA-binding region" description="H-T-H motif" evidence="5">
    <location>
        <begin position="53"/>
        <end position="72"/>
    </location>
</feature>
<dbReference type="InterPro" id="IPR009057">
    <property type="entry name" value="Homeodomain-like_sf"/>
</dbReference>
<dbReference type="Gene3D" id="1.10.357.10">
    <property type="entry name" value="Tetracycline Repressor, domain 2"/>
    <property type="match status" value="1"/>
</dbReference>
<dbReference type="PANTHER" id="PTHR30055:SF175">
    <property type="entry name" value="HTH-TYPE TRANSCRIPTIONAL REPRESSOR KSTR2"/>
    <property type="match status" value="1"/>
</dbReference>
<dbReference type="PRINTS" id="PR00455">
    <property type="entry name" value="HTHTETR"/>
</dbReference>
<evidence type="ECO:0000256" key="3">
    <source>
        <dbReference type="ARBA" id="ARBA00023125"/>
    </source>
</evidence>
<evidence type="ECO:0000259" key="7">
    <source>
        <dbReference type="PROSITE" id="PS50977"/>
    </source>
</evidence>
<feature type="domain" description="HTH tetR-type" evidence="7">
    <location>
        <begin position="30"/>
        <end position="90"/>
    </location>
</feature>
<keyword evidence="2" id="KW-0805">Transcription regulation</keyword>
<dbReference type="Pfam" id="PF17932">
    <property type="entry name" value="TetR_C_24"/>
    <property type="match status" value="1"/>
</dbReference>
<comment type="caution">
    <text evidence="8">The sequence shown here is derived from an EMBL/GenBank/DDBJ whole genome shotgun (WGS) entry which is preliminary data.</text>
</comment>
<evidence type="ECO:0000313" key="9">
    <source>
        <dbReference type="Proteomes" id="UP001458415"/>
    </source>
</evidence>
<gene>
    <name evidence="8" type="ORF">ABT317_44285</name>
</gene>
<evidence type="ECO:0000256" key="5">
    <source>
        <dbReference type="PROSITE-ProRule" id="PRU00335"/>
    </source>
</evidence>
<dbReference type="InterPro" id="IPR050109">
    <property type="entry name" value="HTH-type_TetR-like_transc_reg"/>
</dbReference>
<sequence length="234" mass="25770">MPSSESSSDSSGLVQADRPRRGRPRRGPDPERLQEIIDAAAMVFLEKGYDATSTKDISDAVGMLKGSLYHYVRSKEDFLFAIIKRVYDAALVSIQPAVELEGDALTRLRAFVHAHVAFAVKNLTAFTIQLREFERLSPERRHEITAGGDAYLSALRGILKDGQREGVFDEKLDISFTAMAILGQLNSLTQWYRPNGRLSAKRLAENFAGLVITSIASDSAVESAGGPSKLRRSR</sequence>
<evidence type="ECO:0000313" key="8">
    <source>
        <dbReference type="EMBL" id="MER6983790.1"/>
    </source>
</evidence>